<comment type="caution">
    <text evidence="1">The sequence shown here is derived from an EMBL/GenBank/DDBJ whole genome shotgun (WGS) entry which is preliminary data.</text>
</comment>
<proteinExistence type="predicted"/>
<evidence type="ECO:0000313" key="1">
    <source>
        <dbReference type="EMBL" id="CAG8505115.1"/>
    </source>
</evidence>
<accession>A0ACA9L489</accession>
<gene>
    <name evidence="1" type="ORF">SCALOS_LOCUS3415</name>
</gene>
<reference evidence="1" key="1">
    <citation type="submission" date="2021-06" db="EMBL/GenBank/DDBJ databases">
        <authorList>
            <person name="Kallberg Y."/>
            <person name="Tangrot J."/>
            <person name="Rosling A."/>
        </authorList>
    </citation>
    <scope>NUCLEOTIDE SEQUENCE</scope>
    <source>
        <strain evidence="1">AU212A</strain>
    </source>
</reference>
<dbReference type="Proteomes" id="UP000789860">
    <property type="component" value="Unassembled WGS sequence"/>
</dbReference>
<protein>
    <submittedName>
        <fullName evidence="1">7109_t:CDS:1</fullName>
    </submittedName>
</protein>
<evidence type="ECO:0000313" key="2">
    <source>
        <dbReference type="Proteomes" id="UP000789860"/>
    </source>
</evidence>
<sequence>MEIEDLEEVSIRDEKCSMLTTENNIDEKSYDDNILNSLLTVFVENLDNNT</sequence>
<organism evidence="1 2">
    <name type="scientific">Scutellospora calospora</name>
    <dbReference type="NCBI Taxonomy" id="85575"/>
    <lineage>
        <taxon>Eukaryota</taxon>
        <taxon>Fungi</taxon>
        <taxon>Fungi incertae sedis</taxon>
        <taxon>Mucoromycota</taxon>
        <taxon>Glomeromycotina</taxon>
        <taxon>Glomeromycetes</taxon>
        <taxon>Diversisporales</taxon>
        <taxon>Gigasporaceae</taxon>
        <taxon>Scutellospora</taxon>
    </lineage>
</organism>
<keyword evidence="2" id="KW-1185">Reference proteome</keyword>
<name>A0ACA9L489_9GLOM</name>
<dbReference type="EMBL" id="CAJVPM010003730">
    <property type="protein sequence ID" value="CAG8505115.1"/>
    <property type="molecule type" value="Genomic_DNA"/>
</dbReference>